<comment type="subcellular location">
    <subcellularLocation>
        <location evidence="7">Peroxisome membrane</location>
        <topology evidence="7">Peripheral membrane protein</topology>
        <orientation evidence="7">Cytoplasmic side</orientation>
    </subcellularLocation>
</comment>
<evidence type="ECO:0000256" key="1">
    <source>
        <dbReference type="ARBA" id="ARBA00006914"/>
    </source>
</evidence>
<dbReference type="InterPro" id="IPR003593">
    <property type="entry name" value="AAA+_ATPase"/>
</dbReference>
<protein>
    <recommendedName>
        <fullName evidence="8">Peroxisomal ATPase PEX6</fullName>
    </recommendedName>
    <alternativeName>
        <fullName evidence="9">Peroxin-6</fullName>
    </alternativeName>
</protein>
<dbReference type="OrthoDB" id="5553750at2759"/>
<feature type="domain" description="AAA+ ATPase" evidence="13">
    <location>
        <begin position="1032"/>
        <end position="1175"/>
    </location>
</feature>
<feature type="region of interest" description="Disordered" evidence="12">
    <location>
        <begin position="1297"/>
        <end position="1467"/>
    </location>
</feature>
<feature type="region of interest" description="Disordered" evidence="12">
    <location>
        <begin position="303"/>
        <end position="347"/>
    </location>
</feature>
<dbReference type="GO" id="GO:0005524">
    <property type="term" value="F:ATP binding"/>
    <property type="evidence" value="ECO:0007669"/>
    <property type="project" value="UniProtKB-KW"/>
</dbReference>
<name>A0A8H3IHE8_9LECA</name>
<feature type="compositionally biased region" description="Polar residues" evidence="12">
    <location>
        <begin position="1365"/>
        <end position="1381"/>
    </location>
</feature>
<evidence type="ECO:0000256" key="8">
    <source>
        <dbReference type="ARBA" id="ARBA00034811"/>
    </source>
</evidence>
<keyword evidence="5" id="KW-0067">ATP-binding</keyword>
<dbReference type="InterPro" id="IPR003960">
    <property type="entry name" value="ATPase_AAA_CS"/>
</dbReference>
<dbReference type="InterPro" id="IPR027417">
    <property type="entry name" value="P-loop_NTPase"/>
</dbReference>
<evidence type="ECO:0000256" key="3">
    <source>
        <dbReference type="ARBA" id="ARBA00022741"/>
    </source>
</evidence>
<keyword evidence="3" id="KW-0547">Nucleotide-binding</keyword>
<keyword evidence="15" id="KW-1185">Reference proteome</keyword>
<evidence type="ECO:0000256" key="9">
    <source>
        <dbReference type="ARBA" id="ARBA00034920"/>
    </source>
</evidence>
<evidence type="ECO:0000256" key="12">
    <source>
        <dbReference type="SAM" id="MobiDB-lite"/>
    </source>
</evidence>
<evidence type="ECO:0000259" key="13">
    <source>
        <dbReference type="SMART" id="SM00382"/>
    </source>
</evidence>
<dbReference type="Pfam" id="PF23315">
    <property type="entry name" value="PEX6_4th"/>
    <property type="match status" value="1"/>
</dbReference>
<dbReference type="GO" id="GO:0005778">
    <property type="term" value="C:peroxisomal membrane"/>
    <property type="evidence" value="ECO:0007669"/>
    <property type="project" value="UniProtKB-SubCell"/>
</dbReference>
<evidence type="ECO:0000256" key="5">
    <source>
        <dbReference type="ARBA" id="ARBA00022840"/>
    </source>
</evidence>
<comment type="similarity">
    <text evidence="1">Belongs to the AAA ATPase family.</text>
</comment>
<keyword evidence="6" id="KW-0472">Membrane</keyword>
<feature type="region of interest" description="Disordered" evidence="12">
    <location>
        <begin position="157"/>
        <end position="192"/>
    </location>
</feature>
<dbReference type="PANTHER" id="PTHR23077:SF9">
    <property type="entry name" value="PEROXISOMAL ATPASE PEX6"/>
    <property type="match status" value="1"/>
</dbReference>
<comment type="catalytic activity">
    <reaction evidence="10">
        <text>ATP + H2O = ADP + phosphate + H(+)</text>
        <dbReference type="Rhea" id="RHEA:13065"/>
        <dbReference type="ChEBI" id="CHEBI:15377"/>
        <dbReference type="ChEBI" id="CHEBI:15378"/>
        <dbReference type="ChEBI" id="CHEBI:30616"/>
        <dbReference type="ChEBI" id="CHEBI:43474"/>
        <dbReference type="ChEBI" id="CHEBI:456216"/>
    </reaction>
    <physiologicalReaction direction="left-to-right" evidence="10">
        <dbReference type="Rhea" id="RHEA:13066"/>
    </physiologicalReaction>
</comment>
<sequence length="1467" mass="159693">MTEFDARSKKRRKRREAALPIVAKLVLGERVKGEIGRVSHDLYAKLFGTVEKDEIQYVALAPFKSITRGLEETLAWTILAVKPEDDSSSRGKLHFPRSALSLQSLAKAFEGTRLDNRSKDGVDVLVLDTQPLRLDTIFVKLDGEALRRHEEVQKRFGGGFLSPESAGRPGLKPRSSSTRSSSSENERHIDGISDIENRLKDAVRKSLNQFPIIHTNDLLPLPLPGHPITHVAFPPMQIMLAEPVSQGRMVATTEIVVEVDFKNSDIKHKTSNISRNNGISRLSAMISAADEEGDTTDQFYSAAENDEDEEQRSDSEGASVTENSESEDNLSDDSEDNVISLNSPTLPPQASGILSAKSIATPRPFGFRINEVSSPRAGSVYSNYTSRTISQQTITGRSFSVRALAAKVSDDTLHPRPPTDEDDEARVFVDVKILVRLGCFSGDWVKVSSVPKLGHEEQLLGVGNFGNDEVQESFRPVKIYGVAGIGVSDAPQYPRNGHARRLSIGSTMQSTRSSPHAYLSPILLANLGDPNNITIAPLLGRQQTEKKFSTLKVSATATPPVATDLTLSRILTPIASLRSTSAGIFTNLKQYFEERRRVIREGDLIAIRFSPGVSSILSGGGANLEVEEELQELLLTPEAEKESATDKTEVAWFKVGRISGKYSDDSHAGVDDDIWGAVACAEPCLTKMHQAGSERIKLPSTRKSPWPYYLGSKRVSTKSASRVSPVFTQDDLPRPHISTIQRQLLELLAASTSPQAVRLGTQPLSLLIYSTQRRIGKYHMVTSACSGLGLSAYSIDTYNILSEGSAGGDSKTGDALRGKIDFAMGCGSNLTVPVIRHIEALTAERMGITIAEALKEVRAIVFTTTEREKIPESIRSLFTHELEISAPDEKEREGIIRSIVMERNVKISYDVELSTVALKTAALVAGDLVDVVERAVIAKQSRLEKLASEQTDCLLRDVVCSGGNGARSVTRADFDIAIEAARKNFADAIGAPKIPNVTWDDVGGLTHVKDAVMETIQLPLERPELFAKGMKKRSGILFYGPPGTGKTLLAKAIATEFSLNFFSVKGPELLNMYIGESEANVRRVFQKARDARPCVVFFDELDSVAPKRGNQGDSGGVMDRIVSQLLAELDGMSDGKGGRSGGVFVIGATNRPDLLDQALLRPGRFDKMLYLGVSDTHDKQLTILEALTRKFTLDESLSLRRVAEALPFTYTGADLYALCSDAMLKAITRKASAVDEKIKHLPNGPVSTAHFFDHYATDSDIEVIVTEQDFLAAQSELVSSVRQVVLPIFFLDHLTGSQQRQRTRPLPTPSAAAAAAATKPHNPFPASTRQSLLPPHTSRSSSSSAHHQPPTTAANAAAAPRNRNGENNSYFPSPATDQSTRIPAAGTNDGKGNEYGDGDGDEDGDEDEDEAYVTSYEAGTPQRNQRERDQRDADGKNKGKGKGKGRALVFGEEGFEDDGEEEEDLYG</sequence>
<dbReference type="CDD" id="cd19527">
    <property type="entry name" value="RecA-like_PEX6_r2"/>
    <property type="match status" value="1"/>
</dbReference>
<evidence type="ECO:0000256" key="11">
    <source>
        <dbReference type="ARBA" id="ARBA00062700"/>
    </source>
</evidence>
<dbReference type="Proteomes" id="UP000664169">
    <property type="component" value="Unassembled WGS sequence"/>
</dbReference>
<proteinExistence type="inferred from homology"/>
<dbReference type="InterPro" id="IPR056995">
    <property type="entry name" value="PEX6_4th_dom"/>
</dbReference>
<keyword evidence="4" id="KW-0378">Hydrolase</keyword>
<organism evidence="14 15">
    <name type="scientific">Gomphillus americanus</name>
    <dbReference type="NCBI Taxonomy" id="1940652"/>
    <lineage>
        <taxon>Eukaryota</taxon>
        <taxon>Fungi</taxon>
        <taxon>Dikarya</taxon>
        <taxon>Ascomycota</taxon>
        <taxon>Pezizomycotina</taxon>
        <taxon>Lecanoromycetes</taxon>
        <taxon>OSLEUM clade</taxon>
        <taxon>Ostropomycetidae</taxon>
        <taxon>Ostropales</taxon>
        <taxon>Graphidaceae</taxon>
        <taxon>Gomphilloideae</taxon>
        <taxon>Gomphillus</taxon>
    </lineage>
</organism>
<dbReference type="InterPro" id="IPR003959">
    <property type="entry name" value="ATPase_AAA_core"/>
</dbReference>
<feature type="compositionally biased region" description="Low complexity" evidence="12">
    <location>
        <begin position="174"/>
        <end position="183"/>
    </location>
</feature>
<comment type="caution">
    <text evidence="14">The sequence shown here is derived from an EMBL/GenBank/DDBJ whole genome shotgun (WGS) entry which is preliminary data.</text>
</comment>
<dbReference type="InterPro" id="IPR050168">
    <property type="entry name" value="AAA_ATPase_domain"/>
</dbReference>
<evidence type="ECO:0000256" key="4">
    <source>
        <dbReference type="ARBA" id="ARBA00022801"/>
    </source>
</evidence>
<evidence type="ECO:0000256" key="6">
    <source>
        <dbReference type="ARBA" id="ARBA00023136"/>
    </source>
</evidence>
<feature type="compositionally biased region" description="Acidic residues" evidence="12">
    <location>
        <begin position="1453"/>
        <end position="1467"/>
    </location>
</feature>
<dbReference type="EMBL" id="CAJPDQ010000016">
    <property type="protein sequence ID" value="CAF9920920.1"/>
    <property type="molecule type" value="Genomic_DNA"/>
</dbReference>
<reference evidence="14" key="1">
    <citation type="submission" date="2021-03" db="EMBL/GenBank/DDBJ databases">
        <authorList>
            <person name="Tagirdzhanova G."/>
        </authorList>
    </citation>
    <scope>NUCLEOTIDE SEQUENCE</scope>
</reference>
<feature type="compositionally biased region" description="Acidic residues" evidence="12">
    <location>
        <begin position="1396"/>
        <end position="1411"/>
    </location>
</feature>
<dbReference type="Pfam" id="PF00004">
    <property type="entry name" value="AAA"/>
    <property type="match status" value="1"/>
</dbReference>
<dbReference type="Gene3D" id="1.10.8.60">
    <property type="match status" value="2"/>
</dbReference>
<dbReference type="FunFam" id="1.10.8.60:FF:000039">
    <property type="entry name" value="peroxisome biogenesis factor 6"/>
    <property type="match status" value="1"/>
</dbReference>
<evidence type="ECO:0000256" key="7">
    <source>
        <dbReference type="ARBA" id="ARBA00034691"/>
    </source>
</evidence>
<dbReference type="InterPro" id="IPR047533">
    <property type="entry name" value="RecA-like_PEX6_r2"/>
</dbReference>
<feature type="compositionally biased region" description="Low complexity" evidence="12">
    <location>
        <begin position="1334"/>
        <end position="1362"/>
    </location>
</feature>
<dbReference type="PROSITE" id="PS00674">
    <property type="entry name" value="AAA"/>
    <property type="match status" value="1"/>
</dbReference>
<dbReference type="SMART" id="SM00382">
    <property type="entry name" value="AAA"/>
    <property type="match status" value="1"/>
</dbReference>
<dbReference type="SUPFAM" id="SSF52540">
    <property type="entry name" value="P-loop containing nucleoside triphosphate hydrolases"/>
    <property type="match status" value="2"/>
</dbReference>
<dbReference type="Pfam" id="PF23120">
    <property type="entry name" value="PEX6_N"/>
    <property type="match status" value="1"/>
</dbReference>
<accession>A0A8H3IHE8</accession>
<evidence type="ECO:0000256" key="10">
    <source>
        <dbReference type="ARBA" id="ARBA00048778"/>
    </source>
</evidence>
<dbReference type="FunFam" id="3.40.50.300:FF:000109">
    <property type="entry name" value="Peroxisomal biogenesis factor 6"/>
    <property type="match status" value="1"/>
</dbReference>
<dbReference type="GO" id="GO:0016558">
    <property type="term" value="P:protein import into peroxisome matrix"/>
    <property type="evidence" value="ECO:0007669"/>
    <property type="project" value="TreeGrafter"/>
</dbReference>
<dbReference type="Gene3D" id="3.40.50.300">
    <property type="entry name" value="P-loop containing nucleotide triphosphate hydrolases"/>
    <property type="match status" value="1"/>
</dbReference>
<evidence type="ECO:0000256" key="2">
    <source>
        <dbReference type="ARBA" id="ARBA00022593"/>
    </source>
</evidence>
<gene>
    <name evidence="14" type="ORF">GOMPHAMPRED_002178</name>
</gene>
<keyword evidence="2" id="KW-0962">Peroxisome biogenesis</keyword>
<feature type="compositionally biased region" description="Acidic residues" evidence="12">
    <location>
        <begin position="324"/>
        <end position="336"/>
    </location>
</feature>
<dbReference type="GO" id="GO:0005829">
    <property type="term" value="C:cytosol"/>
    <property type="evidence" value="ECO:0007669"/>
    <property type="project" value="TreeGrafter"/>
</dbReference>
<evidence type="ECO:0000313" key="15">
    <source>
        <dbReference type="Proteomes" id="UP000664169"/>
    </source>
</evidence>
<evidence type="ECO:0000313" key="14">
    <source>
        <dbReference type="EMBL" id="CAF9920920.1"/>
    </source>
</evidence>
<feature type="compositionally biased region" description="Basic and acidic residues" evidence="12">
    <location>
        <begin position="1424"/>
        <end position="1437"/>
    </location>
</feature>
<dbReference type="PANTHER" id="PTHR23077">
    <property type="entry name" value="AAA-FAMILY ATPASE"/>
    <property type="match status" value="1"/>
</dbReference>
<comment type="subunit">
    <text evidence="11">Interacts with PEX1; forming the PEX1-PEX6 AAA ATPase complex, which is composed of a heterohexamer formed by a trimer of PEX1-PEX6 dimers.</text>
</comment>
<dbReference type="GO" id="GO:0016887">
    <property type="term" value="F:ATP hydrolysis activity"/>
    <property type="evidence" value="ECO:0007669"/>
    <property type="project" value="InterPro"/>
</dbReference>